<dbReference type="EMBL" id="BPQG01000013">
    <property type="protein sequence ID" value="GJD43421.1"/>
    <property type="molecule type" value="Genomic_DNA"/>
</dbReference>
<comment type="caution">
    <text evidence="1">The sequence shown here is derived from an EMBL/GenBank/DDBJ whole genome shotgun (WGS) entry which is preliminary data.</text>
</comment>
<accession>A0ABQ4QE90</accession>
<dbReference type="Proteomes" id="UP001055117">
    <property type="component" value="Unassembled WGS sequence"/>
</dbReference>
<evidence type="ECO:0000313" key="1">
    <source>
        <dbReference type="EMBL" id="GJD43421.1"/>
    </source>
</evidence>
<gene>
    <name evidence="1" type="ORF">AFCDBAGC_1273</name>
</gene>
<keyword evidence="2" id="KW-1185">Reference proteome</keyword>
<name>A0ABQ4QE90_9HYPH</name>
<evidence type="ECO:0000313" key="2">
    <source>
        <dbReference type="Proteomes" id="UP001055117"/>
    </source>
</evidence>
<protein>
    <recommendedName>
        <fullName evidence="3">Secreted protein</fullName>
    </recommendedName>
</protein>
<sequence>MLAPLRIWVLVPAFSNAPAPEMMPANPRDTTGFVVRVWPEAIVTLVLALPPLSPPMVSDPVTRRAAAVFVPLLKTTGAKSRSAAPPCTSSVPAEIVVWAM</sequence>
<reference evidence="1 2" key="1">
    <citation type="journal article" date="2021" name="Front. Microbiol.">
        <title>Comprehensive Comparative Genomics and Phenotyping of Methylobacterium Species.</title>
        <authorList>
            <person name="Alessa O."/>
            <person name="Ogura Y."/>
            <person name="Fujitani Y."/>
            <person name="Takami H."/>
            <person name="Hayashi T."/>
            <person name="Sahin N."/>
            <person name="Tani A."/>
        </authorList>
    </citation>
    <scope>NUCLEOTIDE SEQUENCE [LARGE SCALE GENOMIC DNA]</scope>
    <source>
        <strain evidence="1 2">DSM 23679</strain>
    </source>
</reference>
<organism evidence="1 2">
    <name type="scientific">Methylobacterium cerastii</name>
    <dbReference type="NCBI Taxonomy" id="932741"/>
    <lineage>
        <taxon>Bacteria</taxon>
        <taxon>Pseudomonadati</taxon>
        <taxon>Pseudomonadota</taxon>
        <taxon>Alphaproteobacteria</taxon>
        <taxon>Hyphomicrobiales</taxon>
        <taxon>Methylobacteriaceae</taxon>
        <taxon>Methylobacterium</taxon>
    </lineage>
</organism>
<proteinExistence type="predicted"/>
<evidence type="ECO:0008006" key="3">
    <source>
        <dbReference type="Google" id="ProtNLM"/>
    </source>
</evidence>